<proteinExistence type="predicted"/>
<name>A0A6C0DIU4_9ZZZZ</name>
<feature type="region of interest" description="Disordered" evidence="1">
    <location>
        <begin position="167"/>
        <end position="199"/>
    </location>
</feature>
<dbReference type="EMBL" id="MN739621">
    <property type="protein sequence ID" value="QHT16341.1"/>
    <property type="molecule type" value="Genomic_DNA"/>
</dbReference>
<protein>
    <submittedName>
        <fullName evidence="2">Uncharacterized protein</fullName>
    </submittedName>
</protein>
<reference evidence="2" key="1">
    <citation type="journal article" date="2020" name="Nature">
        <title>Giant virus diversity and host interactions through global metagenomics.</title>
        <authorList>
            <person name="Schulz F."/>
            <person name="Roux S."/>
            <person name="Paez-Espino D."/>
            <person name="Jungbluth S."/>
            <person name="Walsh D.A."/>
            <person name="Denef V.J."/>
            <person name="McMahon K.D."/>
            <person name="Konstantinidis K.T."/>
            <person name="Eloe-Fadrosh E.A."/>
            <person name="Kyrpides N.C."/>
            <person name="Woyke T."/>
        </authorList>
    </citation>
    <scope>NUCLEOTIDE SEQUENCE</scope>
    <source>
        <strain evidence="2">GVMAG-M-3300023174-182</strain>
    </source>
</reference>
<sequence length="199" mass="23776">MLNTFKTDQRPILNLHGYKNIQWDANYDGEIANISLNIDENSKKSHFEVSELLNIPSVKTSLDKRLYNDFLKPFSYRPRPKQPFNDNIIALHREPKHKHKHKNVHFYEAKMEPKYTHISSPLPEEDFIFPLELKTISPRIPRTPKTLRTLRTPRTLRTLRTPRTHITHKVERKNKTLSKKSHSSPYIKHHEKSRKRRTF</sequence>
<organism evidence="2">
    <name type="scientific">viral metagenome</name>
    <dbReference type="NCBI Taxonomy" id="1070528"/>
    <lineage>
        <taxon>unclassified sequences</taxon>
        <taxon>metagenomes</taxon>
        <taxon>organismal metagenomes</taxon>
    </lineage>
</organism>
<evidence type="ECO:0000313" key="2">
    <source>
        <dbReference type="EMBL" id="QHT16341.1"/>
    </source>
</evidence>
<dbReference type="AlphaFoldDB" id="A0A6C0DIU4"/>
<evidence type="ECO:0000256" key="1">
    <source>
        <dbReference type="SAM" id="MobiDB-lite"/>
    </source>
</evidence>
<accession>A0A6C0DIU4</accession>